<dbReference type="Gene3D" id="2.40.50.140">
    <property type="entry name" value="Nucleic acid-binding proteins"/>
    <property type="match status" value="1"/>
</dbReference>
<evidence type="ECO:0000259" key="5">
    <source>
        <dbReference type="PROSITE" id="PS50160"/>
    </source>
</evidence>
<protein>
    <recommendedName>
        <fullName evidence="2">DNA ligase (ATP)</fullName>
        <ecNumber evidence="2">6.5.1.1</ecNumber>
    </recommendedName>
</protein>
<comment type="caution">
    <text evidence="6">The sequence shown here is derived from an EMBL/GenBank/DDBJ whole genome shotgun (WGS) entry which is preliminary data.</text>
</comment>
<dbReference type="InterPro" id="IPR012340">
    <property type="entry name" value="NA-bd_OB-fold"/>
</dbReference>
<dbReference type="AlphaFoldDB" id="A0A643EUN9"/>
<dbReference type="InterPro" id="IPR012310">
    <property type="entry name" value="DNA_ligase_ATP-dep_cent"/>
</dbReference>
<dbReference type="InterPro" id="IPR012309">
    <property type="entry name" value="DNA_ligase_ATP-dep_C"/>
</dbReference>
<dbReference type="RefSeq" id="WP_128094987.1">
    <property type="nucleotide sequence ID" value="NZ_JBHEEN010000017.1"/>
</dbReference>
<dbReference type="Gene3D" id="3.30.470.30">
    <property type="entry name" value="DNA ligase/mRNA capping enzyme"/>
    <property type="match status" value="1"/>
</dbReference>
<comment type="catalytic activity">
    <reaction evidence="4">
        <text>ATP + (deoxyribonucleotide)n-3'-hydroxyl + 5'-phospho-(deoxyribonucleotide)m = (deoxyribonucleotide)n+m + AMP + diphosphate.</text>
        <dbReference type="EC" id="6.5.1.1"/>
    </reaction>
</comment>
<dbReference type="CDD" id="cd07971">
    <property type="entry name" value="OBF_DNA_ligase_LigD"/>
    <property type="match status" value="1"/>
</dbReference>
<keyword evidence="3 6" id="KW-0436">Ligase</keyword>
<dbReference type="PANTHER" id="PTHR45674:SF4">
    <property type="entry name" value="DNA LIGASE 1"/>
    <property type="match status" value="1"/>
</dbReference>
<accession>A0A643EUN9</accession>
<dbReference type="PANTHER" id="PTHR45674">
    <property type="entry name" value="DNA LIGASE 1/3 FAMILY MEMBER"/>
    <property type="match status" value="1"/>
</dbReference>
<dbReference type="GO" id="GO:0005524">
    <property type="term" value="F:ATP binding"/>
    <property type="evidence" value="ECO:0007669"/>
    <property type="project" value="InterPro"/>
</dbReference>
<dbReference type="SUPFAM" id="SSF56091">
    <property type="entry name" value="DNA ligase/mRNA capping enzyme, catalytic domain"/>
    <property type="match status" value="1"/>
</dbReference>
<reference evidence="6" key="1">
    <citation type="submission" date="2019-09" db="EMBL/GenBank/DDBJ databases">
        <title>Draft genome sequences of 48 bacterial type strains from the CCUG.</title>
        <authorList>
            <person name="Tunovic T."/>
            <person name="Pineiro-Iglesias B."/>
            <person name="Unosson C."/>
            <person name="Inganas E."/>
            <person name="Ohlen M."/>
            <person name="Cardew S."/>
            <person name="Jensie-Markopoulos S."/>
            <person name="Salva-Serra F."/>
            <person name="Jaen-Luchoro D."/>
            <person name="Karlsson R."/>
            <person name="Svensson-Stadler L."/>
            <person name="Chun J."/>
            <person name="Moore E."/>
        </authorList>
    </citation>
    <scope>NUCLEOTIDE SEQUENCE</scope>
    <source>
        <strain evidence="6">CCUG 50899</strain>
    </source>
</reference>
<dbReference type="InterPro" id="IPR014146">
    <property type="entry name" value="LigD_ligase_dom"/>
</dbReference>
<gene>
    <name evidence="6" type="ORF">F7Q93_22620</name>
</gene>
<name>A0A643EUN9_9HYPH</name>
<organism evidence="6">
    <name type="scientific">Brucella pituitosa</name>
    <dbReference type="NCBI Taxonomy" id="571256"/>
    <lineage>
        <taxon>Bacteria</taxon>
        <taxon>Pseudomonadati</taxon>
        <taxon>Pseudomonadota</taxon>
        <taxon>Alphaproteobacteria</taxon>
        <taxon>Hyphomicrobiales</taxon>
        <taxon>Brucellaceae</taxon>
        <taxon>Brucella/Ochrobactrum group</taxon>
        <taxon>Brucella</taxon>
    </lineage>
</organism>
<dbReference type="Pfam" id="PF04679">
    <property type="entry name" value="DNA_ligase_A_C"/>
    <property type="match status" value="1"/>
</dbReference>
<dbReference type="EMBL" id="VZPE01000015">
    <property type="protein sequence ID" value="KAB0565860.1"/>
    <property type="molecule type" value="Genomic_DNA"/>
</dbReference>
<dbReference type="GO" id="GO:0003910">
    <property type="term" value="F:DNA ligase (ATP) activity"/>
    <property type="evidence" value="ECO:0007669"/>
    <property type="project" value="UniProtKB-EC"/>
</dbReference>
<dbReference type="PROSITE" id="PS50160">
    <property type="entry name" value="DNA_LIGASE_A3"/>
    <property type="match status" value="1"/>
</dbReference>
<evidence type="ECO:0000256" key="4">
    <source>
        <dbReference type="ARBA" id="ARBA00034003"/>
    </source>
</evidence>
<dbReference type="EC" id="6.5.1.1" evidence="2"/>
<dbReference type="Pfam" id="PF01068">
    <property type="entry name" value="DNA_ligase_A_M"/>
    <property type="match status" value="1"/>
</dbReference>
<comment type="similarity">
    <text evidence="1">Belongs to the ATP-dependent DNA ligase family.</text>
</comment>
<sequence>MARSIKSSQTVFDPMPERIEPCLALLVPRPPKGPDWGFEVKWDGYRLAIHVEPNRLRVLTRGGHDWTPRFNHIAQAALDLGHASMILDGEAVVLDDSGRSDFGALQRALGGRGGKRFAAESLFYVFDLLYLDGRDLTGMPLRERRAKLASLLSARPSPVIRFSETMEADGEAFFKIACAHDLEGIIAKRLDSPYRPGRHGEWQKIKCIQSDSFVIVGFEPSTTMRGAISRLLLGARKGKSLVYVGGVGTGFSHKMARDLKMRLEAIPVTKPPVALKRKNAVFARPEYIAEIEYRAWTDDGKLRHALFKGLREAADNADIFEIKGDT</sequence>
<dbReference type="InterPro" id="IPR050191">
    <property type="entry name" value="ATP-dep_DNA_ligase"/>
</dbReference>
<dbReference type="CDD" id="cd07906">
    <property type="entry name" value="Adenylation_DNA_ligase_LigD_LigC"/>
    <property type="match status" value="1"/>
</dbReference>
<dbReference type="NCBIfam" id="TIGR02779">
    <property type="entry name" value="NHEJ_ligase_lig"/>
    <property type="match status" value="1"/>
</dbReference>
<evidence type="ECO:0000256" key="2">
    <source>
        <dbReference type="ARBA" id="ARBA00012727"/>
    </source>
</evidence>
<dbReference type="SUPFAM" id="SSF50249">
    <property type="entry name" value="Nucleic acid-binding proteins"/>
    <property type="match status" value="1"/>
</dbReference>
<evidence type="ECO:0000256" key="1">
    <source>
        <dbReference type="ARBA" id="ARBA00007572"/>
    </source>
</evidence>
<evidence type="ECO:0000256" key="3">
    <source>
        <dbReference type="ARBA" id="ARBA00022598"/>
    </source>
</evidence>
<dbReference type="GO" id="GO:0006310">
    <property type="term" value="P:DNA recombination"/>
    <property type="evidence" value="ECO:0007669"/>
    <property type="project" value="InterPro"/>
</dbReference>
<proteinExistence type="inferred from homology"/>
<evidence type="ECO:0000313" key="6">
    <source>
        <dbReference type="EMBL" id="KAB0565860.1"/>
    </source>
</evidence>
<feature type="domain" description="ATP-dependent DNA ligase family profile" evidence="5">
    <location>
        <begin position="123"/>
        <end position="239"/>
    </location>
</feature>
<dbReference type="Gene3D" id="3.30.1490.70">
    <property type="match status" value="1"/>
</dbReference>
<dbReference type="GO" id="GO:0006281">
    <property type="term" value="P:DNA repair"/>
    <property type="evidence" value="ECO:0007669"/>
    <property type="project" value="InterPro"/>
</dbReference>